<reference evidence="3" key="1">
    <citation type="submission" date="2021-01" db="EMBL/GenBank/DDBJ databases">
        <title>Deciphering the adaptive evolutionary patterns associated with biogeogrpahic diversity in the finger millet blast pathogen Magnaporthe oryzae in Eastern Africa.</title>
        <authorList>
            <person name="Onyema G."/>
            <person name="Shittu T.A."/>
            <person name="Dodsworth S."/>
            <person name="Devilliers S."/>
            <person name="Muthumeenakshi S."/>
            <person name="Sreenivasaprasad S."/>
        </authorList>
    </citation>
    <scope>NUCLEOTIDE SEQUENCE</scope>
    <source>
        <strain evidence="3">D15/s37</strain>
    </source>
</reference>
<evidence type="ECO:0000256" key="1">
    <source>
        <dbReference type="SAM" id="MobiDB-lite"/>
    </source>
</evidence>
<feature type="domain" description="DNA2/NAM7 helicase helicase" evidence="2">
    <location>
        <begin position="119"/>
        <end position="205"/>
    </location>
</feature>
<dbReference type="PANTHER" id="PTHR10887:SF445">
    <property type="entry name" value="NFX1-TYPE ZINC FINGER-CONTAINING PROTEIN 1"/>
    <property type="match status" value="1"/>
</dbReference>
<comment type="caution">
    <text evidence="3">The sequence shown here is derived from an EMBL/GenBank/DDBJ whole genome shotgun (WGS) entry which is preliminary data.</text>
</comment>
<sequence length="207" mass="22996">MSRGKSKHLSTSTQTRKSGVSSPSITAHQDEIFGSASGNMTGGEDDDGGVWQTIRHGRKKAIQTWLRVGKTGRNPSRPLDELHRSELNNMTHHKRVTLYQSWLGQAMLPVLDPLTAAHNEYEVLKKRNQRVRSAIDLRCLQQANIIGITITGLATNLELLRRVNGKVLVCEKAGEVLEAHLLTALLPTIEHAILIGDHLQLRPQIQD</sequence>
<feature type="compositionally biased region" description="Polar residues" evidence="1">
    <location>
        <begin position="9"/>
        <end position="26"/>
    </location>
</feature>
<evidence type="ECO:0000313" key="4">
    <source>
        <dbReference type="Proteomes" id="UP001059893"/>
    </source>
</evidence>
<feature type="region of interest" description="Disordered" evidence="1">
    <location>
        <begin position="1"/>
        <end position="26"/>
    </location>
</feature>
<dbReference type="InterPro" id="IPR027417">
    <property type="entry name" value="P-loop_NTPase"/>
</dbReference>
<dbReference type="EMBL" id="JABSND010000224">
    <property type="protein sequence ID" value="KAI6293822.1"/>
    <property type="molecule type" value="Genomic_DNA"/>
</dbReference>
<dbReference type="InterPro" id="IPR041677">
    <property type="entry name" value="DNA2/NAM7_AAA_11"/>
</dbReference>
<accession>A0ABQ8NAA6</accession>
<evidence type="ECO:0000313" key="3">
    <source>
        <dbReference type="EMBL" id="KAI6293822.1"/>
    </source>
</evidence>
<proteinExistence type="predicted"/>
<protein>
    <recommendedName>
        <fullName evidence="2">DNA2/NAM7 helicase helicase domain-containing protein</fullName>
    </recommendedName>
</protein>
<name>A0ABQ8NAA6_PYRGI</name>
<dbReference type="Pfam" id="PF13086">
    <property type="entry name" value="AAA_11"/>
    <property type="match status" value="1"/>
</dbReference>
<dbReference type="Proteomes" id="UP001059893">
    <property type="component" value="Unassembled WGS sequence"/>
</dbReference>
<gene>
    <name evidence="3" type="ORF">MCOR33_008867</name>
</gene>
<organism evidence="3 4">
    <name type="scientific">Pyricularia grisea</name>
    <name type="common">Crabgrass-specific blast fungus</name>
    <name type="synonym">Magnaporthe grisea</name>
    <dbReference type="NCBI Taxonomy" id="148305"/>
    <lineage>
        <taxon>Eukaryota</taxon>
        <taxon>Fungi</taxon>
        <taxon>Dikarya</taxon>
        <taxon>Ascomycota</taxon>
        <taxon>Pezizomycotina</taxon>
        <taxon>Sordariomycetes</taxon>
        <taxon>Sordariomycetidae</taxon>
        <taxon>Magnaporthales</taxon>
        <taxon>Pyriculariaceae</taxon>
        <taxon>Pyricularia</taxon>
    </lineage>
</organism>
<dbReference type="Gene3D" id="3.40.50.300">
    <property type="entry name" value="P-loop containing nucleotide triphosphate hydrolases"/>
    <property type="match status" value="1"/>
</dbReference>
<keyword evidence="4" id="KW-1185">Reference proteome</keyword>
<dbReference type="InterPro" id="IPR045055">
    <property type="entry name" value="DNA2/NAM7-like"/>
</dbReference>
<dbReference type="PANTHER" id="PTHR10887">
    <property type="entry name" value="DNA2/NAM7 HELICASE FAMILY"/>
    <property type="match status" value="1"/>
</dbReference>
<evidence type="ECO:0000259" key="2">
    <source>
        <dbReference type="Pfam" id="PF13086"/>
    </source>
</evidence>